<dbReference type="PRINTS" id="PR00368">
    <property type="entry name" value="FADPNR"/>
</dbReference>
<keyword evidence="1" id="KW-0560">Oxidoreductase</keyword>
<dbReference type="Gene3D" id="3.50.50.60">
    <property type="entry name" value="FAD/NAD(P)-binding domain"/>
    <property type="match status" value="2"/>
</dbReference>
<dbReference type="PANTHER" id="PTHR42877">
    <property type="entry name" value="L-ORNITHINE N(5)-MONOOXYGENASE-RELATED"/>
    <property type="match status" value="1"/>
</dbReference>
<reference evidence="1 2" key="1">
    <citation type="submission" date="2016-12" db="EMBL/GenBank/DDBJ databases">
        <title>The new phylogeny of genus Mycobacterium.</title>
        <authorList>
            <person name="Tortoli E."/>
            <person name="Trovato A."/>
            <person name="Cirillo D.M."/>
        </authorList>
    </citation>
    <scope>NUCLEOTIDE SEQUENCE [LARGE SCALE GENOMIC DNA]</scope>
    <source>
        <strain evidence="1 2">CCUG 66554</strain>
    </source>
</reference>
<keyword evidence="1" id="KW-0503">Monooxygenase</keyword>
<dbReference type="PRINTS" id="PR00411">
    <property type="entry name" value="PNDRDTASEI"/>
</dbReference>
<dbReference type="Proteomes" id="UP000192434">
    <property type="component" value="Unassembled WGS sequence"/>
</dbReference>
<dbReference type="OrthoDB" id="5168853at2"/>
<dbReference type="EMBL" id="MVII01000031">
    <property type="protein sequence ID" value="ORB51510.1"/>
    <property type="molecule type" value="Genomic_DNA"/>
</dbReference>
<dbReference type="STRING" id="1578165.BKG68_16430"/>
<dbReference type="SUPFAM" id="SSF51905">
    <property type="entry name" value="FAD/NAD(P)-binding domain"/>
    <property type="match status" value="1"/>
</dbReference>
<sequence length="525" mass="58130">MTDIDFEVAIVGAGPGGIAAAHYLRKQGINDFVILDRADDFGGTWRDNTYPGLAVDIPILFYQLSFARTGSWNKLFADGADIQRYHLSVVEELGLRAHFQGGSSVTAERWDESGDHWELSIAGKPPVRARYVISAVGGYIDTKPGPDIAGLGDFRGTIMRPNAWDHSYDHAGKRVAVIGTGSSGIQIAPAVAQTAKSVTTFQRTPAWIIPKPNPDLSLRAQRILNAPFVLTIVNALIIAAMDIAQTVLFHLLPLLSEPALRVLIPRYDAMARRWYRRLLRDTVADPALQDSLMPDYGILARRTILSNDFLQAVNAGTVLLVTDSIVRVTETGIETADGTHHEVDLLVLATGYEIYTDPEHYKPGKVQGSSGFDLGEYYRDHEMRTYGGSALPGLPNRWMLVGPEGNQGQGWHAMVEANARHAARVIAESRRRGCQVAEVSRRAFAKWVRRMAHQSKAIRLYATDCQPPLNTYFVNSKGETRYYRPQTVSEMNWFSSHSPLSDYSFRPASIQAKALHGPRHEPSAR</sequence>
<dbReference type="GO" id="GO:0004497">
    <property type="term" value="F:monooxygenase activity"/>
    <property type="evidence" value="ECO:0007669"/>
    <property type="project" value="UniProtKB-KW"/>
</dbReference>
<proteinExistence type="predicted"/>
<dbReference type="InterPro" id="IPR051209">
    <property type="entry name" value="FAD-bind_Monooxygenase_sf"/>
</dbReference>
<accession>A0A1S4VUP8</accession>
<evidence type="ECO:0000313" key="2">
    <source>
        <dbReference type="Proteomes" id="UP000192434"/>
    </source>
</evidence>
<dbReference type="AlphaFoldDB" id="A0A1S4VUP8"/>
<protein>
    <submittedName>
        <fullName evidence="1">Monooxygenase</fullName>
    </submittedName>
</protein>
<name>A0A1S4VUP8_9MYCO</name>
<dbReference type="InterPro" id="IPR036188">
    <property type="entry name" value="FAD/NAD-bd_sf"/>
</dbReference>
<dbReference type="KEGG" id="msao:MYCSP_00465"/>
<gene>
    <name evidence="1" type="ORF">BST43_20650</name>
</gene>
<dbReference type="Pfam" id="PF13738">
    <property type="entry name" value="Pyr_redox_3"/>
    <property type="match status" value="1"/>
</dbReference>
<organism evidence="1 2">
    <name type="scientific">Mycobacteroides saopaulense</name>
    <dbReference type="NCBI Taxonomy" id="1578165"/>
    <lineage>
        <taxon>Bacteria</taxon>
        <taxon>Bacillati</taxon>
        <taxon>Actinomycetota</taxon>
        <taxon>Actinomycetes</taxon>
        <taxon>Mycobacteriales</taxon>
        <taxon>Mycobacteriaceae</taxon>
        <taxon>Mycobacteroides</taxon>
    </lineage>
</organism>
<dbReference type="PANTHER" id="PTHR42877:SF4">
    <property type="entry name" value="FAD_NAD(P)-BINDING DOMAIN-CONTAINING PROTEIN-RELATED"/>
    <property type="match status" value="1"/>
</dbReference>
<dbReference type="RefSeq" id="WP_083018679.1">
    <property type="nucleotide sequence ID" value="NZ_CP010271.1"/>
</dbReference>
<evidence type="ECO:0000313" key="1">
    <source>
        <dbReference type="EMBL" id="ORB51510.1"/>
    </source>
</evidence>
<comment type="caution">
    <text evidence="1">The sequence shown here is derived from an EMBL/GenBank/DDBJ whole genome shotgun (WGS) entry which is preliminary data.</text>
</comment>